<keyword evidence="5" id="KW-1185">Reference proteome</keyword>
<dbReference type="InterPro" id="IPR002884">
    <property type="entry name" value="P_dom"/>
</dbReference>
<dbReference type="GO" id="GO:0004519">
    <property type="term" value="F:endonuclease activity"/>
    <property type="evidence" value="ECO:0007669"/>
    <property type="project" value="UniProtKB-KW"/>
</dbReference>
<dbReference type="InterPro" id="IPR005135">
    <property type="entry name" value="Endo/exonuclease/phosphatase"/>
</dbReference>
<keyword evidence="4" id="KW-0255">Endonuclease</keyword>
<evidence type="ECO:0000259" key="3">
    <source>
        <dbReference type="PROSITE" id="PS51829"/>
    </source>
</evidence>
<dbReference type="PANTHER" id="PTHR42834">
    <property type="entry name" value="ENDONUCLEASE/EXONUCLEASE/PHOSPHATASE FAMILY PROTEIN (AFU_ORTHOLOGUE AFUA_3G09210)"/>
    <property type="match status" value="1"/>
</dbReference>
<sequence length="730" mass="79340">MSMNDSNLSSFKIIKILTSGVIVFFLIGSITAPVSAQCFSSATSIHDIQGDGSVSPLTGQYYTIEGVVTAIYQDSDTGIRGFFVQEEESDWDSDPETSEGIFIYDNNFGVLVSEGDLVRVHGKVSEYNGLTELNYVSAVTICDQNQAAPAVDVSLPFQSDTFLERYEGMLVTLPQTLTVTDTYNLGRYGEFVLSNGRLFTPTNIVSPGSAAAAQQAENDLNRILVDDGSMGENPEPIIFPQPELSALNTLRCGYTTTGLTGVLTYYQYTSSTTAGFRIYPRDWPTFQHQNPRLDAPLTVAGSLKVASFNVLNYFNGPTFPTERGADTESEFIRQREKIISALAALEADIIGLIEVENDSYGPDSAIQDLIDGLNDLSPIGTTYDFIDPGTATLGTDAIAVGMLYRTETVNPVGLPVTIGYPPFDYGNRQPLGQTFAEVSTGELLTVVVCHFRAKGCSSATGDNADQGDGQGCWNASRIEAAQEITAWLATDPTASGDSDFLIVGDLNAYAQEDPITTIMNAGYTDLVAQFVTDPYSYLYQGQVGYLDHALASQSLVSQVTAVTEWHINADEPRILDYNEEYKSSAQLSSLYHQDPFRSSDHDPVIIGLTLSSGNLPLDIPDNDATGVQATLYIQEQISISALSVYVDLTHTYIGDLEITLTGPSTVTVHLHDRQGGSTDDIEGWYPQELVPTDSLSAFNGMMSRGTWTLTIRDRAAYDVGRLNDWQLSIQ</sequence>
<comment type="caution">
    <text evidence="4">The sequence shown here is derived from an EMBL/GenBank/DDBJ whole genome shotgun (WGS) entry which is preliminary data.</text>
</comment>
<reference evidence="4 5" key="1">
    <citation type="submission" date="2024-09" db="EMBL/GenBank/DDBJ databases">
        <title>Laminarin stimulates single cell rates of sulfate reduction while oxygen inhibits transcriptomic activity in coastal marine sediment.</title>
        <authorList>
            <person name="Lindsay M."/>
            <person name="Orcutt B."/>
            <person name="Emerson D."/>
            <person name="Stepanauskas R."/>
            <person name="D'Angelo T."/>
        </authorList>
    </citation>
    <scope>NUCLEOTIDE SEQUENCE [LARGE SCALE GENOMIC DNA]</scope>
    <source>
        <strain evidence="4">SAG AM-311-K15</strain>
    </source>
</reference>
<gene>
    <name evidence="4" type="ORF">ACFL27_20790</name>
</gene>
<dbReference type="InterPro" id="IPR047971">
    <property type="entry name" value="ExeM-like"/>
</dbReference>
<dbReference type="Gene3D" id="2.60.120.260">
    <property type="entry name" value="Galactose-binding domain-like"/>
    <property type="match status" value="1"/>
</dbReference>
<accession>A0ABV6Z2V6</accession>
<proteinExistence type="predicted"/>
<keyword evidence="1" id="KW-0645">Protease</keyword>
<dbReference type="Pfam" id="PF01483">
    <property type="entry name" value="P_proprotein"/>
    <property type="match status" value="1"/>
</dbReference>
<dbReference type="Pfam" id="PF03372">
    <property type="entry name" value="Exo_endo_phos"/>
    <property type="match status" value="1"/>
</dbReference>
<dbReference type="CDD" id="cd04486">
    <property type="entry name" value="YhcR_OBF_like"/>
    <property type="match status" value="1"/>
</dbReference>
<dbReference type="Proteomes" id="UP001594351">
    <property type="component" value="Unassembled WGS sequence"/>
</dbReference>
<keyword evidence="2" id="KW-0378">Hydrolase</keyword>
<evidence type="ECO:0000256" key="1">
    <source>
        <dbReference type="ARBA" id="ARBA00022670"/>
    </source>
</evidence>
<dbReference type="EMBL" id="JBHPBY010000343">
    <property type="protein sequence ID" value="MFC1852643.1"/>
    <property type="molecule type" value="Genomic_DNA"/>
</dbReference>
<dbReference type="SUPFAM" id="SSF49785">
    <property type="entry name" value="Galactose-binding domain-like"/>
    <property type="match status" value="1"/>
</dbReference>
<evidence type="ECO:0000313" key="5">
    <source>
        <dbReference type="Proteomes" id="UP001594351"/>
    </source>
</evidence>
<dbReference type="PROSITE" id="PS51829">
    <property type="entry name" value="P_HOMO_B"/>
    <property type="match status" value="1"/>
</dbReference>
<dbReference type="PANTHER" id="PTHR42834:SF1">
    <property type="entry name" value="ENDONUCLEASE_EXONUCLEASE_PHOSPHATASE FAMILY PROTEIN (AFU_ORTHOLOGUE AFUA_3G09210)"/>
    <property type="match status" value="1"/>
</dbReference>
<evidence type="ECO:0000256" key="2">
    <source>
        <dbReference type="ARBA" id="ARBA00022801"/>
    </source>
</evidence>
<dbReference type="SUPFAM" id="SSF56219">
    <property type="entry name" value="DNase I-like"/>
    <property type="match status" value="1"/>
</dbReference>
<evidence type="ECO:0000313" key="4">
    <source>
        <dbReference type="EMBL" id="MFC1852643.1"/>
    </source>
</evidence>
<name>A0ABV6Z2V6_UNCC1</name>
<feature type="domain" description="P/Homo B" evidence="3">
    <location>
        <begin position="604"/>
        <end position="730"/>
    </location>
</feature>
<dbReference type="NCBIfam" id="NF033681">
    <property type="entry name" value="ExeM_NucH_DNase"/>
    <property type="match status" value="1"/>
</dbReference>
<dbReference type="InterPro" id="IPR008979">
    <property type="entry name" value="Galactose-bd-like_sf"/>
</dbReference>
<dbReference type="Gene3D" id="3.60.10.10">
    <property type="entry name" value="Endonuclease/exonuclease/phosphatase"/>
    <property type="match status" value="1"/>
</dbReference>
<dbReference type="CDD" id="cd10283">
    <property type="entry name" value="MnuA_DNase1-like"/>
    <property type="match status" value="1"/>
</dbReference>
<organism evidence="4 5">
    <name type="scientific">candidate division CSSED10-310 bacterium</name>
    <dbReference type="NCBI Taxonomy" id="2855610"/>
    <lineage>
        <taxon>Bacteria</taxon>
        <taxon>Bacteria division CSSED10-310</taxon>
    </lineage>
</organism>
<protein>
    <submittedName>
        <fullName evidence="4">ExeM/NucH family extracellular endonuclease</fullName>
    </submittedName>
</protein>
<dbReference type="InterPro" id="IPR036691">
    <property type="entry name" value="Endo/exonu/phosph_ase_sf"/>
</dbReference>
<keyword evidence="4" id="KW-0540">Nuclease</keyword>